<gene>
    <name evidence="2" type="ORF">UFOPK1683_00323</name>
</gene>
<name>A0A6J6DK55_9ZZZZ</name>
<feature type="transmembrane region" description="Helical" evidence="1">
    <location>
        <begin position="40"/>
        <end position="58"/>
    </location>
</feature>
<dbReference type="EMBL" id="CAEZTL010000018">
    <property type="protein sequence ID" value="CAB4564562.1"/>
    <property type="molecule type" value="Genomic_DNA"/>
</dbReference>
<organism evidence="2">
    <name type="scientific">freshwater metagenome</name>
    <dbReference type="NCBI Taxonomy" id="449393"/>
    <lineage>
        <taxon>unclassified sequences</taxon>
        <taxon>metagenomes</taxon>
        <taxon>ecological metagenomes</taxon>
    </lineage>
</organism>
<dbReference type="AlphaFoldDB" id="A0A6J6DK55"/>
<keyword evidence="1" id="KW-0812">Transmembrane</keyword>
<keyword evidence="1" id="KW-0472">Membrane</keyword>
<keyword evidence="1" id="KW-1133">Transmembrane helix</keyword>
<reference evidence="2" key="1">
    <citation type="submission" date="2020-05" db="EMBL/GenBank/DDBJ databases">
        <authorList>
            <person name="Chiriac C."/>
            <person name="Salcher M."/>
            <person name="Ghai R."/>
            <person name="Kavagutti S V."/>
        </authorList>
    </citation>
    <scope>NUCLEOTIDE SEQUENCE</scope>
</reference>
<evidence type="ECO:0000256" key="1">
    <source>
        <dbReference type="SAM" id="Phobius"/>
    </source>
</evidence>
<dbReference type="InterPro" id="IPR021443">
    <property type="entry name" value="DUF3093"/>
</dbReference>
<sequence>MSAATFREVIRPPLWLIAFLYFMLFSLVLAIWAAFDNRTALVVALIALVIGAIVIFLIKGEINCDGKELRVGRAHIDYEYCGEVTVLSRTEFLRARTREVDPAAHLALFFWVSEGVKIEVNDPRDPTPYWLISTKRGTDIKHALQQ</sequence>
<proteinExistence type="predicted"/>
<protein>
    <submittedName>
        <fullName evidence="2">Unannotated protein</fullName>
    </submittedName>
</protein>
<feature type="transmembrane region" description="Helical" evidence="1">
    <location>
        <begin position="12"/>
        <end position="34"/>
    </location>
</feature>
<dbReference type="Pfam" id="PF11292">
    <property type="entry name" value="DUF3093"/>
    <property type="match status" value="1"/>
</dbReference>
<accession>A0A6J6DK55</accession>
<evidence type="ECO:0000313" key="2">
    <source>
        <dbReference type="EMBL" id="CAB4564562.1"/>
    </source>
</evidence>